<dbReference type="PROSITE" id="PS01172">
    <property type="entry name" value="RIBOSOMAL_L44E"/>
    <property type="match status" value="1"/>
</dbReference>
<dbReference type="InterPro" id="IPR018247">
    <property type="entry name" value="EF_Hand_1_Ca_BS"/>
</dbReference>
<dbReference type="PANTHER" id="PTHR10369">
    <property type="entry name" value="60S RIBOSOMAL PROTEIN L36A/L44"/>
    <property type="match status" value="1"/>
</dbReference>
<protein>
    <recommendedName>
        <fullName evidence="8">EF-hand domain-containing protein</fullName>
    </recommendedName>
</protein>
<reference evidence="9" key="1">
    <citation type="submission" date="2022-10" db="EMBL/GenBank/DDBJ databases">
        <authorList>
            <person name="Chen Y."/>
            <person name="Dougan E. K."/>
            <person name="Chan C."/>
            <person name="Rhodes N."/>
            <person name="Thang M."/>
        </authorList>
    </citation>
    <scope>NUCLEOTIDE SEQUENCE</scope>
</reference>
<dbReference type="PROSITE" id="PS00018">
    <property type="entry name" value="EF_HAND_1"/>
    <property type="match status" value="1"/>
</dbReference>
<dbReference type="InterPro" id="IPR002048">
    <property type="entry name" value="EF_hand_dom"/>
</dbReference>
<dbReference type="Gene3D" id="1.25.40.10">
    <property type="entry name" value="Tetratricopeptide repeat domain"/>
    <property type="match status" value="1"/>
</dbReference>
<evidence type="ECO:0000256" key="4">
    <source>
        <dbReference type="ARBA" id="ARBA00023274"/>
    </source>
</evidence>
<dbReference type="SUPFAM" id="SSF48452">
    <property type="entry name" value="TPR-like"/>
    <property type="match status" value="1"/>
</dbReference>
<dbReference type="PROSITE" id="PS50005">
    <property type="entry name" value="TPR"/>
    <property type="match status" value="1"/>
</dbReference>
<evidence type="ECO:0000256" key="7">
    <source>
        <dbReference type="SAM" id="MobiDB-lite"/>
    </source>
</evidence>
<name>A0A9P1GGW7_9DINO</name>
<evidence type="ECO:0000313" key="11">
    <source>
        <dbReference type="Proteomes" id="UP001152797"/>
    </source>
</evidence>
<keyword evidence="3 6" id="KW-0689">Ribosomal protein</keyword>
<proteinExistence type="inferred from homology"/>
<evidence type="ECO:0000256" key="6">
    <source>
        <dbReference type="RuleBase" id="RU000666"/>
    </source>
</evidence>
<comment type="similarity">
    <text evidence="1 6">Belongs to the eukaryotic ribosomal protein eL42 family.</text>
</comment>
<dbReference type="SUPFAM" id="SSF57829">
    <property type="entry name" value="Zn-binding ribosomal proteins"/>
    <property type="match status" value="1"/>
</dbReference>
<dbReference type="Pfam" id="PF00935">
    <property type="entry name" value="Ribosomal_L44"/>
    <property type="match status" value="1"/>
</dbReference>
<dbReference type="OrthoDB" id="417739at2759"/>
<comment type="caution">
    <text evidence="9">The sequence shown here is derived from an EMBL/GenBank/DDBJ whole genome shotgun (WGS) entry which is preliminary data.</text>
</comment>
<sequence length="732" mass="82789">MVNIPKTRNTYCRKCKKHTPHKGSQYKTGKASLSAQGKRRYDKKQAGFGGQTKPVFHKKAKTTKKIVLKFECTKCKAKRMKPIKRTKHFELGTDSKKGKNDCVTLDAKIVLEVLPMAMASAPAPKRPASLRKPKAKDLSSDVAYFLQKGDELRREGSYQEAIEVLDRALLVEKSSRALSARASARRALLQRETALNDYSAALKLDPTASVYLSSRGVVKSELGWYRDAAEDFQKAFKLDPSDKVAKWGLQWVKQQESQAPLRVLLLNGFQRMSAMNTTYVERRTPENIILGRESYWSLDNQHVIYWSSQERRWKGCRAVDVPRISLQASPGCIGAPERLHILSPSLKGGWFEWNGQQWEKLPMSGVTSFGPLPAPLRIITLKGFWRTAVNTSFVERRQLEFCVSCRETYWSVDGSLFIYWCPKESRWRGSRSQDLLKVQQGESVALFGAPRSSDILSLKTGWHELVNKEWVMNNAGVQIEAKSLRKRTVTLVGFSVEEVNGQYCENREKEFMVNNREIYFKPGPTAEEGHFLYWSKVESRWKGTVSSNLPKIQAGKQSAIIGAPQLADLFDPALLRGWHEWTGDDWVYRSSAGVGTMGTMRDDPVTSKTAVKALKVDAKARKRKRDEAPPAPAKKPGTSREQLIKEVFKHFDENGDQKLNAQEMLAFASSVGFDGNAEEWKEEYRLICEGLGRTVEQAIDAQSFLRLVNEDTDDGCYCSDKELAGMLGRSWP</sequence>
<dbReference type="InterPro" id="IPR011992">
    <property type="entry name" value="EF-hand-dom_pair"/>
</dbReference>
<keyword evidence="5" id="KW-0802">TPR repeat</keyword>
<accession>A0A9P1GGW7</accession>
<dbReference type="Gene3D" id="1.10.238.10">
    <property type="entry name" value="EF-hand"/>
    <property type="match status" value="1"/>
</dbReference>
<evidence type="ECO:0000313" key="10">
    <source>
        <dbReference type="EMBL" id="CAL4797121.1"/>
    </source>
</evidence>
<dbReference type="SUPFAM" id="SSF47473">
    <property type="entry name" value="EF-hand"/>
    <property type="match status" value="1"/>
</dbReference>
<evidence type="ECO:0000256" key="1">
    <source>
        <dbReference type="ARBA" id="ARBA00009364"/>
    </source>
</evidence>
<keyword evidence="2" id="KW-0106">Calcium</keyword>
<evidence type="ECO:0000256" key="2">
    <source>
        <dbReference type="ARBA" id="ARBA00022837"/>
    </source>
</evidence>
<feature type="region of interest" description="Disordered" evidence="7">
    <location>
        <begin position="616"/>
        <end position="639"/>
    </location>
</feature>
<dbReference type="EMBL" id="CAMXCT010004646">
    <property type="protein sequence ID" value="CAI4009809.1"/>
    <property type="molecule type" value="Genomic_DNA"/>
</dbReference>
<dbReference type="InterPro" id="IPR019734">
    <property type="entry name" value="TPR_rpt"/>
</dbReference>
<dbReference type="FunFam" id="3.10.450.80:FF:000001">
    <property type="entry name" value="60S ribosomal protein L44"/>
    <property type="match status" value="1"/>
</dbReference>
<dbReference type="GO" id="GO:0003735">
    <property type="term" value="F:structural constituent of ribosome"/>
    <property type="evidence" value="ECO:0007669"/>
    <property type="project" value="InterPro"/>
</dbReference>
<keyword evidence="4 6" id="KW-0687">Ribonucleoprotein</keyword>
<evidence type="ECO:0000256" key="3">
    <source>
        <dbReference type="ARBA" id="ARBA00022980"/>
    </source>
</evidence>
<gene>
    <name evidence="9" type="ORF">C1SCF055_LOCUS35140</name>
</gene>
<dbReference type="EMBL" id="CAMXCT030004646">
    <property type="protein sequence ID" value="CAL4797121.1"/>
    <property type="molecule type" value="Genomic_DNA"/>
</dbReference>
<feature type="region of interest" description="Disordered" evidence="7">
    <location>
        <begin position="15"/>
        <end position="40"/>
    </location>
</feature>
<dbReference type="GO" id="GO:0006412">
    <property type="term" value="P:translation"/>
    <property type="evidence" value="ECO:0007669"/>
    <property type="project" value="InterPro"/>
</dbReference>
<dbReference type="InterPro" id="IPR011332">
    <property type="entry name" value="Ribosomal_zn-bd"/>
</dbReference>
<dbReference type="GO" id="GO:0005840">
    <property type="term" value="C:ribosome"/>
    <property type="evidence" value="ECO:0007669"/>
    <property type="project" value="UniProtKB-KW"/>
</dbReference>
<dbReference type="HAMAP" id="MF_01476">
    <property type="entry name" value="Ribosomal_L44e"/>
    <property type="match status" value="1"/>
</dbReference>
<dbReference type="SMART" id="SM00054">
    <property type="entry name" value="EFh"/>
    <property type="match status" value="1"/>
</dbReference>
<feature type="domain" description="EF-hand" evidence="8">
    <location>
        <begin position="639"/>
        <end position="674"/>
    </location>
</feature>
<dbReference type="Gene3D" id="3.10.450.80">
    <property type="match status" value="1"/>
</dbReference>
<dbReference type="GO" id="GO:0005509">
    <property type="term" value="F:calcium ion binding"/>
    <property type="evidence" value="ECO:0007669"/>
    <property type="project" value="InterPro"/>
</dbReference>
<evidence type="ECO:0000256" key="5">
    <source>
        <dbReference type="PROSITE-ProRule" id="PRU00339"/>
    </source>
</evidence>
<dbReference type="Pfam" id="PF13181">
    <property type="entry name" value="TPR_8"/>
    <property type="match status" value="1"/>
</dbReference>
<dbReference type="Proteomes" id="UP001152797">
    <property type="component" value="Unassembled WGS sequence"/>
</dbReference>
<dbReference type="InterPro" id="IPR011990">
    <property type="entry name" value="TPR-like_helical_dom_sf"/>
</dbReference>
<dbReference type="InterPro" id="IPR000552">
    <property type="entry name" value="Ribosomal_eL44"/>
</dbReference>
<dbReference type="EMBL" id="CAMXCT020004646">
    <property type="protein sequence ID" value="CAL1163184.1"/>
    <property type="molecule type" value="Genomic_DNA"/>
</dbReference>
<evidence type="ECO:0000313" key="9">
    <source>
        <dbReference type="EMBL" id="CAI4009809.1"/>
    </source>
</evidence>
<feature type="compositionally biased region" description="Polar residues" evidence="7">
    <location>
        <begin position="25"/>
        <end position="35"/>
    </location>
</feature>
<evidence type="ECO:0000259" key="8">
    <source>
        <dbReference type="PROSITE" id="PS50222"/>
    </source>
</evidence>
<feature type="repeat" description="TPR" evidence="5">
    <location>
        <begin position="209"/>
        <end position="242"/>
    </location>
</feature>
<dbReference type="SMART" id="SM00028">
    <property type="entry name" value="TPR"/>
    <property type="match status" value="3"/>
</dbReference>
<dbReference type="InterPro" id="IPR053708">
    <property type="entry name" value="Ribosomal_LSU_eL42"/>
</dbReference>
<dbReference type="AlphaFoldDB" id="A0A9P1GGW7"/>
<reference evidence="10 11" key="2">
    <citation type="submission" date="2024-05" db="EMBL/GenBank/DDBJ databases">
        <authorList>
            <person name="Chen Y."/>
            <person name="Shah S."/>
            <person name="Dougan E. K."/>
            <person name="Thang M."/>
            <person name="Chan C."/>
        </authorList>
    </citation>
    <scope>NUCLEOTIDE SEQUENCE [LARGE SCALE GENOMIC DNA]</scope>
</reference>
<organism evidence="9">
    <name type="scientific">Cladocopium goreaui</name>
    <dbReference type="NCBI Taxonomy" id="2562237"/>
    <lineage>
        <taxon>Eukaryota</taxon>
        <taxon>Sar</taxon>
        <taxon>Alveolata</taxon>
        <taxon>Dinophyceae</taxon>
        <taxon>Suessiales</taxon>
        <taxon>Symbiodiniaceae</taxon>
        <taxon>Cladocopium</taxon>
    </lineage>
</organism>
<dbReference type="PROSITE" id="PS50222">
    <property type="entry name" value="EF_HAND_2"/>
    <property type="match status" value="1"/>
</dbReference>
<dbReference type="GO" id="GO:1990904">
    <property type="term" value="C:ribonucleoprotein complex"/>
    <property type="evidence" value="ECO:0007669"/>
    <property type="project" value="UniProtKB-KW"/>
</dbReference>
<keyword evidence="11" id="KW-1185">Reference proteome</keyword>